<protein>
    <submittedName>
        <fullName evidence="8">Translocation/assembly module TamB domain-containing protein</fullName>
    </submittedName>
</protein>
<dbReference type="InterPro" id="IPR007452">
    <property type="entry name" value="TamB_C"/>
</dbReference>
<feature type="domain" description="Translocation and assembly module TamB C-terminal" evidence="7">
    <location>
        <begin position="926"/>
        <end position="1270"/>
    </location>
</feature>
<proteinExistence type="predicted"/>
<feature type="region of interest" description="Disordered" evidence="5">
    <location>
        <begin position="763"/>
        <end position="789"/>
    </location>
</feature>
<dbReference type="Pfam" id="PF04357">
    <property type="entry name" value="TamB"/>
    <property type="match status" value="1"/>
</dbReference>
<dbReference type="PANTHER" id="PTHR36985">
    <property type="entry name" value="TRANSLOCATION AND ASSEMBLY MODULE SUBUNIT TAMB"/>
    <property type="match status" value="1"/>
</dbReference>
<keyword evidence="3 6" id="KW-1133">Transmembrane helix</keyword>
<dbReference type="GO" id="GO:0005886">
    <property type="term" value="C:plasma membrane"/>
    <property type="evidence" value="ECO:0007669"/>
    <property type="project" value="InterPro"/>
</dbReference>
<evidence type="ECO:0000256" key="4">
    <source>
        <dbReference type="ARBA" id="ARBA00023136"/>
    </source>
</evidence>
<evidence type="ECO:0000313" key="8">
    <source>
        <dbReference type="EMBL" id="MDO6422747.1"/>
    </source>
</evidence>
<evidence type="ECO:0000256" key="2">
    <source>
        <dbReference type="ARBA" id="ARBA00022692"/>
    </source>
</evidence>
<sequence length="1270" mass="137953">MSSTPNPEQSEPRANKAPQSRVWKIIKRTLWLALLTICIVLAFIGWVLGTQTGREWALGQGVSFFNDLDIGVAVQIEGATSKGLLDWYFEALHVTKNGQPLVDAHNLRLQAELSPLLGKRIIVNEISSAKLSYTHQAASESPPPEPKEKSELPLAFDWQIELKKLAIDELALALPQAEYLPRYKVNGKASAFTPSSPLDVAFTAHSLGDEQPKMSLDISSHLVSANTLEIKASIQEAVTNTQQGLLGTLLKLPANQAVDTKLDARITFDDESLQLDLKQLSQQLNSYALNANGKVITNKSFTDITLQQLTIATNKKQHTLNAHWNSDKSQITGDVSLDQFPLGILSPWVPSIQSGTLTSDTTVELTLPKAINKGEHPLDIQPLLSSIITPNLKANSRSELNATLLSGEQTLPIVAQFNLAVEKQKVSISSLALKTKNNKQNIDLQAQGNIDVSKQTLTLKIGANAINEQTLHDLLQRFNQPLPRDLTLNIGKTTATINGSYLNRLENLNIEARTGVNGSYKEQPLTATFTAKGTSKLVSLQAANAQLGETTLSAKGNIDLLGDKTDLTAQVKNITAPLLKLFNVNLPEELEGNIHLTTHVQGPLKAPAANVKMGGELSYPLLQLNGNYQRQPIELNLAADWRDKILDIGLLNLQLPNAPTSEPLLHIKGDINLSSPLPAMNWSLQANQLPAALVAPYGWPDSKGHLTVQLDANTPGAQAFDFNWLAALHFRGEGHYITQFKQRTSRKKNGQLKTQNIDWQFAFTDGDNGAESKDDTNKSSNANKQQAGHWKLQSNIIRTQVESADSAVKNIAAEEPATNSQTDWINLTVNTQSLFDSISNSNQLPNITLSSRLNLGALAFLLERDHKLDGLFNAELALKGSRTNPHIEGELQLADGAYQNSSQGLNFKNITLQAVADGPNLALSNISIEDARGGKVTAQGALNWLEPFADNAVQLTIQAHNMSAIDRKEIEGQINGELQLNGNFEALLLSGDLEVAPLAVSIEGNPGPSIPQIEYSFASEEIEETKASQSNMPVLSLDLTIRADQQAFIRGRGLEAELAGKIDLNGPVSNITYHGAFKTVRGHFDIFGKRFKLERGEVGFSNQVATILIIGVYSKKETEIRAEVTGIGDKFTLKLTSIPSLPEEEILAQLIFGKDRQQITALQAVQLASAVNTLKGGGGGFDPIGSTRDLLGVDTLTVDSEENEAGDKGVKVGAGKYLSENVYLELERSSDPTHPWQGNILIELTPSISLESTTGGAKGGSAELLWKRDY</sequence>
<reference evidence="8" key="1">
    <citation type="submission" date="2023-07" db="EMBL/GenBank/DDBJ databases">
        <title>Genome content predicts the carbon catabolic preferences of heterotrophic bacteria.</title>
        <authorList>
            <person name="Gralka M."/>
        </authorList>
    </citation>
    <scope>NUCLEOTIDE SEQUENCE</scope>
    <source>
        <strain evidence="8">I3M17_2</strain>
    </source>
</reference>
<organism evidence="8 9">
    <name type="scientific">Saccharophagus degradans</name>
    <dbReference type="NCBI Taxonomy" id="86304"/>
    <lineage>
        <taxon>Bacteria</taxon>
        <taxon>Pseudomonadati</taxon>
        <taxon>Pseudomonadota</taxon>
        <taxon>Gammaproteobacteria</taxon>
        <taxon>Cellvibrionales</taxon>
        <taxon>Cellvibrionaceae</taxon>
        <taxon>Saccharophagus</taxon>
    </lineage>
</organism>
<gene>
    <name evidence="8" type="ORF">Q4521_09695</name>
</gene>
<keyword evidence="2 6" id="KW-0812">Transmembrane</keyword>
<evidence type="ECO:0000256" key="6">
    <source>
        <dbReference type="SAM" id="Phobius"/>
    </source>
</evidence>
<comment type="subcellular location">
    <subcellularLocation>
        <location evidence="1">Membrane</location>
        <topology evidence="1">Single-pass membrane protein</topology>
    </subcellularLocation>
</comment>
<dbReference type="AlphaFoldDB" id="A0AAW7X5B4"/>
<feature type="compositionally biased region" description="Polar residues" evidence="5">
    <location>
        <begin position="778"/>
        <end position="789"/>
    </location>
</feature>
<comment type="caution">
    <text evidence="8">The sequence shown here is derived from an EMBL/GenBank/DDBJ whole genome shotgun (WGS) entry which is preliminary data.</text>
</comment>
<feature type="transmembrane region" description="Helical" evidence="6">
    <location>
        <begin position="29"/>
        <end position="48"/>
    </location>
</feature>
<dbReference type="PANTHER" id="PTHR36985:SF1">
    <property type="entry name" value="TRANSLOCATION AND ASSEMBLY MODULE SUBUNIT TAMB"/>
    <property type="match status" value="1"/>
</dbReference>
<accession>A0AAW7X5B4</accession>
<evidence type="ECO:0000256" key="1">
    <source>
        <dbReference type="ARBA" id="ARBA00004167"/>
    </source>
</evidence>
<keyword evidence="4 6" id="KW-0472">Membrane</keyword>
<name>A0AAW7X5B4_9GAMM</name>
<evidence type="ECO:0000313" key="9">
    <source>
        <dbReference type="Proteomes" id="UP001169760"/>
    </source>
</evidence>
<evidence type="ECO:0000259" key="7">
    <source>
        <dbReference type="Pfam" id="PF04357"/>
    </source>
</evidence>
<dbReference type="RefSeq" id="WP_303492652.1">
    <property type="nucleotide sequence ID" value="NZ_JAUOPB010000006.1"/>
</dbReference>
<evidence type="ECO:0000256" key="3">
    <source>
        <dbReference type="ARBA" id="ARBA00022989"/>
    </source>
</evidence>
<dbReference type="EMBL" id="JAUOPB010000006">
    <property type="protein sequence ID" value="MDO6422747.1"/>
    <property type="molecule type" value="Genomic_DNA"/>
</dbReference>
<dbReference type="Proteomes" id="UP001169760">
    <property type="component" value="Unassembled WGS sequence"/>
</dbReference>
<dbReference type="GO" id="GO:0009306">
    <property type="term" value="P:protein secretion"/>
    <property type="evidence" value="ECO:0007669"/>
    <property type="project" value="InterPro"/>
</dbReference>
<evidence type="ECO:0000256" key="5">
    <source>
        <dbReference type="SAM" id="MobiDB-lite"/>
    </source>
</evidence>